<dbReference type="PANTHER" id="PTHR13078">
    <property type="entry name" value="PEROXISOMAL MULTIFUNCTIONAL ENZYME TYPE 2-RELATED"/>
    <property type="match status" value="1"/>
</dbReference>
<evidence type="ECO:0008006" key="6">
    <source>
        <dbReference type="Google" id="ProtNLM"/>
    </source>
</evidence>
<accession>A0ABN5YQZ0</accession>
<dbReference type="PANTHER" id="PTHR13078:SF56">
    <property type="entry name" value="PEROXISOMAL MULTIFUNCTIONAL ENZYME TYPE 2"/>
    <property type="match status" value="1"/>
</dbReference>
<evidence type="ECO:0000259" key="2">
    <source>
        <dbReference type="Pfam" id="PF01575"/>
    </source>
</evidence>
<evidence type="ECO:0000256" key="1">
    <source>
        <dbReference type="ARBA" id="ARBA00005254"/>
    </source>
</evidence>
<dbReference type="SUPFAM" id="SSF54637">
    <property type="entry name" value="Thioesterase/thiol ester dehydrase-isomerase"/>
    <property type="match status" value="2"/>
</dbReference>
<evidence type="ECO:0000313" key="5">
    <source>
        <dbReference type="Proteomes" id="UP000465609"/>
    </source>
</evidence>
<evidence type="ECO:0000313" key="4">
    <source>
        <dbReference type="EMBL" id="BBX84104.1"/>
    </source>
</evidence>
<organism evidence="4 5">
    <name type="scientific">Mycolicibacterium aubagnense</name>
    <dbReference type="NCBI Taxonomy" id="319707"/>
    <lineage>
        <taxon>Bacteria</taxon>
        <taxon>Bacillati</taxon>
        <taxon>Actinomycetota</taxon>
        <taxon>Actinomycetes</taxon>
        <taxon>Mycobacteriales</taxon>
        <taxon>Mycobacteriaceae</taxon>
        <taxon>Mycolicibacterium</taxon>
    </lineage>
</organism>
<feature type="domain" description="MaoC-like" evidence="2">
    <location>
        <begin position="159"/>
        <end position="257"/>
    </location>
</feature>
<keyword evidence="5" id="KW-1185">Reference proteome</keyword>
<reference evidence="4 5" key="1">
    <citation type="journal article" date="2019" name="Emerg. Microbes Infect.">
        <title>Comprehensive subspecies identification of 175 nontuberculous mycobacteria species based on 7547 genomic profiles.</title>
        <authorList>
            <person name="Matsumoto Y."/>
            <person name="Kinjo T."/>
            <person name="Motooka D."/>
            <person name="Nabeya D."/>
            <person name="Jung N."/>
            <person name="Uechi K."/>
            <person name="Horii T."/>
            <person name="Iida T."/>
            <person name="Fujita J."/>
            <person name="Nakamura S."/>
        </authorList>
    </citation>
    <scope>NUCLEOTIDE SEQUENCE [LARGE SCALE GENOMIC DNA]</scope>
    <source>
        <strain evidence="4 5">JCM 15296</strain>
    </source>
</reference>
<dbReference type="InterPro" id="IPR002539">
    <property type="entry name" value="MaoC-like_dom"/>
</dbReference>
<dbReference type="CDD" id="cd03448">
    <property type="entry name" value="HDE_HSD"/>
    <property type="match status" value="1"/>
</dbReference>
<dbReference type="Proteomes" id="UP000465609">
    <property type="component" value="Chromosome"/>
</dbReference>
<protein>
    <recommendedName>
        <fullName evidence="6">3-hydroxyacyl-thioester dehydratase HtdY</fullName>
    </recommendedName>
</protein>
<name>A0ABN5YQZ0_9MYCO</name>
<dbReference type="EMBL" id="AP022577">
    <property type="protein sequence ID" value="BBX84104.1"/>
    <property type="molecule type" value="Genomic_DNA"/>
</dbReference>
<comment type="similarity">
    <text evidence="1">Belongs to the enoyl-CoA hydratase/isomerase family.</text>
</comment>
<feature type="domain" description="Peroxisomal multifunctional enzyme type 2-like N-terminal" evidence="3">
    <location>
        <begin position="17"/>
        <end position="142"/>
    </location>
</feature>
<dbReference type="Gene3D" id="3.10.129.10">
    <property type="entry name" value="Hotdog Thioesterase"/>
    <property type="match status" value="2"/>
</dbReference>
<dbReference type="InterPro" id="IPR054357">
    <property type="entry name" value="MFE-2_N"/>
</dbReference>
<sequence length="374" mass="39001">MPINPNAIGAKTAPQPFEWTERDTLLYALGVGCGTKDLAFTTENSHGIDQQVLPTYAVIACPAWGAVGEVGSFNFGKLLHGSQQIRLHAPLPPAGRFNVSSEVVDIQDKGEGKNAILTFKGTATDDSGNVIAESWSTAVIRGEGGFGGQPGERAAAPEIPDRPADAVVALPTTEDQPLIYRLSGDRNPLHSDPWFAQTLAGFPKPILHGLCTYGVAGRVLVAELGGGDAAKIKAVGARFTSPVFPGETLTTSVWRTEPGTRCSGPKPPVPMAATRGWCSKTGLRSTATDASALISRRVSYLPTDGGGSGSGPLRKMFLPQSTHSHRRPPDAAGLGLVLESGYMPVLPHRGHFGAITRVYGDSGVCVGAACMGAA</sequence>
<proteinExistence type="inferred from homology"/>
<evidence type="ECO:0000259" key="3">
    <source>
        <dbReference type="Pfam" id="PF22622"/>
    </source>
</evidence>
<dbReference type="Pfam" id="PF22622">
    <property type="entry name" value="MFE-2_hydrat-2_N"/>
    <property type="match status" value="1"/>
</dbReference>
<gene>
    <name evidence="4" type="ORF">MAUB_19770</name>
</gene>
<dbReference type="InterPro" id="IPR029069">
    <property type="entry name" value="HotDog_dom_sf"/>
</dbReference>
<dbReference type="Pfam" id="PF01575">
    <property type="entry name" value="MaoC_dehydratas"/>
    <property type="match status" value="1"/>
</dbReference>